<gene>
    <name evidence="2" type="ORF">VNI00_013932</name>
</gene>
<reference evidence="2 3" key="1">
    <citation type="submission" date="2024-01" db="EMBL/GenBank/DDBJ databases">
        <title>A draft genome for a cacao thread blight-causing isolate of Paramarasmius palmivorus.</title>
        <authorList>
            <person name="Baruah I.K."/>
            <person name="Bukari Y."/>
            <person name="Amoako-Attah I."/>
            <person name="Meinhardt L.W."/>
            <person name="Bailey B.A."/>
            <person name="Cohen S.P."/>
        </authorList>
    </citation>
    <scope>NUCLEOTIDE SEQUENCE [LARGE SCALE GENOMIC DNA]</scope>
    <source>
        <strain evidence="2 3">GH-12</strain>
    </source>
</reference>
<organism evidence="2 3">
    <name type="scientific">Paramarasmius palmivorus</name>
    <dbReference type="NCBI Taxonomy" id="297713"/>
    <lineage>
        <taxon>Eukaryota</taxon>
        <taxon>Fungi</taxon>
        <taxon>Dikarya</taxon>
        <taxon>Basidiomycota</taxon>
        <taxon>Agaricomycotina</taxon>
        <taxon>Agaricomycetes</taxon>
        <taxon>Agaricomycetidae</taxon>
        <taxon>Agaricales</taxon>
        <taxon>Marasmiineae</taxon>
        <taxon>Marasmiaceae</taxon>
        <taxon>Paramarasmius</taxon>
    </lineage>
</organism>
<evidence type="ECO:0000256" key="1">
    <source>
        <dbReference type="SAM" id="MobiDB-lite"/>
    </source>
</evidence>
<dbReference type="AlphaFoldDB" id="A0AAW0C027"/>
<feature type="region of interest" description="Disordered" evidence="1">
    <location>
        <begin position="527"/>
        <end position="558"/>
    </location>
</feature>
<keyword evidence="3" id="KW-1185">Reference proteome</keyword>
<sequence>MSANPEETPKDKVSKAELATLIPNLAQFKCQKPERGECLESLLDHVYIGSSTARKSTLTSRRRTIFRFWPRDPNGAVIRCTPKGNVAPNSGSLWGATLYDFYHTNRIPDVTCSVTKTTGNKLMQWCKENSELEWAKDEIAWAEREALPKKIQGPNLAEVHTAMVDMRVPQTNWAKAIIEKKKDNDDKVNHHTPFHPSSYPPPYPIPPFSCPVPNLEETVPLHLLPQKLIVHDPHSVLGATNPRPDYADRERTASGKWVDMWPYDSSSPTEPQGYRTRIYNLDVSEAAEAKIDEARSQTTSADTRNQPETAMYIFPSTASGPTATPLIRVTVPSRPPKPTHTPEAHLYMTKHKKKGEGHHSYVYDVEWEVPRWWFVDPVICMDCVEEKAQEIWSAEHAKSQSTPDESPQRARELFDIGDDVPEDTEDLKRYLEQLEREAADVDAMDIDDTTNEAPGDTGRAAAEPDAAAVAALLRRAMSPLPAIKTNYSRNGPAAASVVSIPDSGIAFSDTDKPHSPLMSADVEMASPTLEKEEDGPFASDARPPLTHTTTSTSAAAPTPESLDHLLVARMHIPICAMPSNAVRSWPSLAEVQGRPVGNVELEMRQVEPEERMIFDVVHEHVLREVHDQKRRRTAAEEEKAGQVSETQWLDGLVRGLFDKEQDEDAKPFRTFKTPGVDCDDTDVKYVSYTAYTGEMREIHITSVPWLLPGDAPCSKHPRSSAITPGTNDLERVFGSQPDISSNPLQDLSSARTPPTMKVKLTAKLGMYGDSHLAHEGLAYQKFSQSMSEHWTGYNVVYPLHEPTPCGAITPGFYGFYKPDKEASDHPDYLSPILLLEDCGKPIVPEKLCLDDKYECSALLLRFHYLGWTQGSFYPRNILMRSDFGGEEGKNKRRFRLIDFGRASYIVDKENEAGDDESLKKSARNEWDKSRFDEKCSVSAIMGLPFPM</sequence>
<feature type="compositionally biased region" description="Low complexity" evidence="1">
    <location>
        <begin position="541"/>
        <end position="558"/>
    </location>
</feature>
<comment type="caution">
    <text evidence="2">The sequence shown here is derived from an EMBL/GenBank/DDBJ whole genome shotgun (WGS) entry which is preliminary data.</text>
</comment>
<protein>
    <recommendedName>
        <fullName evidence="4">Protein kinase domain-containing protein</fullName>
    </recommendedName>
</protein>
<dbReference type="Proteomes" id="UP001383192">
    <property type="component" value="Unassembled WGS sequence"/>
</dbReference>
<dbReference type="EMBL" id="JAYKXP010000074">
    <property type="protein sequence ID" value="KAK7030824.1"/>
    <property type="molecule type" value="Genomic_DNA"/>
</dbReference>
<accession>A0AAW0C027</accession>
<evidence type="ECO:0008006" key="4">
    <source>
        <dbReference type="Google" id="ProtNLM"/>
    </source>
</evidence>
<evidence type="ECO:0000313" key="2">
    <source>
        <dbReference type="EMBL" id="KAK7030824.1"/>
    </source>
</evidence>
<name>A0AAW0C027_9AGAR</name>
<proteinExistence type="predicted"/>
<evidence type="ECO:0000313" key="3">
    <source>
        <dbReference type="Proteomes" id="UP001383192"/>
    </source>
</evidence>